<accession>A0A1L9VQK4</accession>
<dbReference type="AlphaFoldDB" id="A0A1L9VQK4"/>
<name>A0A1L9VQK4_ASPGL</name>
<evidence type="ECO:0000313" key="2">
    <source>
        <dbReference type="Proteomes" id="UP000184300"/>
    </source>
</evidence>
<keyword evidence="2" id="KW-1185">Reference proteome</keyword>
<dbReference type="OrthoDB" id="5424209at2759"/>
<reference evidence="2" key="1">
    <citation type="journal article" date="2017" name="Genome Biol.">
        <title>Comparative genomics reveals high biological diversity and specific adaptations in the industrially and medically important fungal genus Aspergillus.</title>
        <authorList>
            <person name="de Vries R.P."/>
            <person name="Riley R."/>
            <person name="Wiebenga A."/>
            <person name="Aguilar-Osorio G."/>
            <person name="Amillis S."/>
            <person name="Uchima C.A."/>
            <person name="Anderluh G."/>
            <person name="Asadollahi M."/>
            <person name="Askin M."/>
            <person name="Barry K."/>
            <person name="Battaglia E."/>
            <person name="Bayram O."/>
            <person name="Benocci T."/>
            <person name="Braus-Stromeyer S.A."/>
            <person name="Caldana C."/>
            <person name="Canovas D."/>
            <person name="Cerqueira G.C."/>
            <person name="Chen F."/>
            <person name="Chen W."/>
            <person name="Choi C."/>
            <person name="Clum A."/>
            <person name="Dos Santos R.A."/>
            <person name="Damasio A.R."/>
            <person name="Diallinas G."/>
            <person name="Emri T."/>
            <person name="Fekete E."/>
            <person name="Flipphi M."/>
            <person name="Freyberg S."/>
            <person name="Gallo A."/>
            <person name="Gournas C."/>
            <person name="Habgood R."/>
            <person name="Hainaut M."/>
            <person name="Harispe M.L."/>
            <person name="Henrissat B."/>
            <person name="Hilden K.S."/>
            <person name="Hope R."/>
            <person name="Hossain A."/>
            <person name="Karabika E."/>
            <person name="Karaffa L."/>
            <person name="Karanyi Z."/>
            <person name="Krasevec N."/>
            <person name="Kuo A."/>
            <person name="Kusch H."/>
            <person name="LaButti K."/>
            <person name="Lagendijk E.L."/>
            <person name="Lapidus A."/>
            <person name="Levasseur A."/>
            <person name="Lindquist E."/>
            <person name="Lipzen A."/>
            <person name="Logrieco A.F."/>
            <person name="MacCabe A."/>
            <person name="Maekelae M.R."/>
            <person name="Malavazi I."/>
            <person name="Melin P."/>
            <person name="Meyer V."/>
            <person name="Mielnichuk N."/>
            <person name="Miskei M."/>
            <person name="Molnar A.P."/>
            <person name="Mule G."/>
            <person name="Ngan C.Y."/>
            <person name="Orejas M."/>
            <person name="Orosz E."/>
            <person name="Ouedraogo J.P."/>
            <person name="Overkamp K.M."/>
            <person name="Park H.-S."/>
            <person name="Perrone G."/>
            <person name="Piumi F."/>
            <person name="Punt P.J."/>
            <person name="Ram A.F."/>
            <person name="Ramon A."/>
            <person name="Rauscher S."/>
            <person name="Record E."/>
            <person name="Riano-Pachon D.M."/>
            <person name="Robert V."/>
            <person name="Roehrig J."/>
            <person name="Ruller R."/>
            <person name="Salamov A."/>
            <person name="Salih N.S."/>
            <person name="Samson R.A."/>
            <person name="Sandor E."/>
            <person name="Sanguinetti M."/>
            <person name="Schuetze T."/>
            <person name="Sepcic K."/>
            <person name="Shelest E."/>
            <person name="Sherlock G."/>
            <person name="Sophianopoulou V."/>
            <person name="Squina F.M."/>
            <person name="Sun H."/>
            <person name="Susca A."/>
            <person name="Todd R.B."/>
            <person name="Tsang A."/>
            <person name="Unkles S.E."/>
            <person name="van de Wiele N."/>
            <person name="van Rossen-Uffink D."/>
            <person name="Oliveira J.V."/>
            <person name="Vesth T.C."/>
            <person name="Visser J."/>
            <person name="Yu J.-H."/>
            <person name="Zhou M."/>
            <person name="Andersen M.R."/>
            <person name="Archer D.B."/>
            <person name="Baker S.E."/>
            <person name="Benoit I."/>
            <person name="Brakhage A.A."/>
            <person name="Braus G.H."/>
            <person name="Fischer R."/>
            <person name="Frisvad J.C."/>
            <person name="Goldman G.H."/>
            <person name="Houbraken J."/>
            <person name="Oakley B."/>
            <person name="Pocsi I."/>
            <person name="Scazzocchio C."/>
            <person name="Seiboth B."/>
            <person name="vanKuyk P.A."/>
            <person name="Wortman J."/>
            <person name="Dyer P.S."/>
            <person name="Grigoriev I.V."/>
        </authorList>
    </citation>
    <scope>NUCLEOTIDE SEQUENCE [LARGE SCALE GENOMIC DNA]</scope>
    <source>
        <strain evidence="2">CBS 516.65</strain>
    </source>
</reference>
<organism evidence="1 2">
    <name type="scientific">Aspergillus glaucus CBS 516.65</name>
    <dbReference type="NCBI Taxonomy" id="1160497"/>
    <lineage>
        <taxon>Eukaryota</taxon>
        <taxon>Fungi</taxon>
        <taxon>Dikarya</taxon>
        <taxon>Ascomycota</taxon>
        <taxon>Pezizomycotina</taxon>
        <taxon>Eurotiomycetes</taxon>
        <taxon>Eurotiomycetidae</taxon>
        <taxon>Eurotiales</taxon>
        <taxon>Aspergillaceae</taxon>
        <taxon>Aspergillus</taxon>
        <taxon>Aspergillus subgen. Aspergillus</taxon>
    </lineage>
</organism>
<protein>
    <submittedName>
        <fullName evidence="1">Uncharacterized protein</fullName>
    </submittedName>
</protein>
<dbReference type="EMBL" id="KV878893">
    <property type="protein sequence ID" value="OJJ86170.1"/>
    <property type="molecule type" value="Genomic_DNA"/>
</dbReference>
<dbReference type="STRING" id="1160497.A0A1L9VQK4"/>
<sequence>MARVSDHALGYYSPTHPSMLVEASGMHVDEDGFLQSRQRAGGPYLCSLPADQEPLRVGYYHKYTPEEVAHVEEKVDRILASAGIQYTEITLTGRLSIVDREMVRRHETDIP</sequence>
<evidence type="ECO:0000313" key="1">
    <source>
        <dbReference type="EMBL" id="OJJ86170.1"/>
    </source>
</evidence>
<dbReference type="Proteomes" id="UP000184300">
    <property type="component" value="Unassembled WGS sequence"/>
</dbReference>
<gene>
    <name evidence="1" type="ORF">ASPGLDRAFT_34066</name>
</gene>
<dbReference type="RefSeq" id="XP_022402864.1">
    <property type="nucleotide sequence ID" value="XM_022544388.1"/>
</dbReference>
<dbReference type="GeneID" id="34460649"/>
<dbReference type="VEuPathDB" id="FungiDB:ASPGLDRAFT_34066"/>
<proteinExistence type="predicted"/>